<dbReference type="PANTHER" id="PTHR43883">
    <property type="entry name" value="SLR0207 PROTEIN"/>
    <property type="match status" value="1"/>
</dbReference>
<gene>
    <name evidence="2" type="ORF">D4Q52_03330</name>
</gene>
<dbReference type="SUPFAM" id="SSF52540">
    <property type="entry name" value="P-loop containing nucleoside triphosphate hydrolases"/>
    <property type="match status" value="1"/>
</dbReference>
<accession>A0A418VP48</accession>
<keyword evidence="2" id="KW-0238">DNA-binding</keyword>
<dbReference type="InterPro" id="IPR052732">
    <property type="entry name" value="Cell-binding_unc_protein"/>
</dbReference>
<dbReference type="Gene3D" id="3.40.50.300">
    <property type="entry name" value="P-loop containing nucleotide triphosphate hydrolases"/>
    <property type="match status" value="1"/>
</dbReference>
<name>A0A418VP48_RHOPL</name>
<dbReference type="Pfam" id="PF13671">
    <property type="entry name" value="AAA_33"/>
    <property type="match status" value="1"/>
</dbReference>
<dbReference type="PANTHER" id="PTHR43883:SF1">
    <property type="entry name" value="GLUCONOKINASE"/>
    <property type="match status" value="1"/>
</dbReference>
<dbReference type="GO" id="GO:0003677">
    <property type="term" value="F:DNA binding"/>
    <property type="evidence" value="ECO:0007669"/>
    <property type="project" value="UniProtKB-KW"/>
</dbReference>
<feature type="domain" description="Aminoglycoside phosphotransferase" evidence="1">
    <location>
        <begin position="52"/>
        <end position="276"/>
    </location>
</feature>
<dbReference type="OrthoDB" id="9810277at2"/>
<dbReference type="AlphaFoldDB" id="A0A418VP48"/>
<evidence type="ECO:0000259" key="1">
    <source>
        <dbReference type="Pfam" id="PF01636"/>
    </source>
</evidence>
<reference evidence="2 3" key="1">
    <citation type="submission" date="2018-09" db="EMBL/GenBank/DDBJ databases">
        <title>Draft genome sequence of Rhodopseudomonas palustris 2.1.18.</title>
        <authorList>
            <person name="Robertson S.L."/>
            <person name="Meyer T.E."/>
            <person name="Kyndt J.A."/>
        </authorList>
    </citation>
    <scope>NUCLEOTIDE SEQUENCE [LARGE SCALE GENOMIC DNA]</scope>
    <source>
        <strain evidence="2 3">2.1.18</strain>
    </source>
</reference>
<dbReference type="SUPFAM" id="SSF56112">
    <property type="entry name" value="Protein kinase-like (PK-like)"/>
    <property type="match status" value="1"/>
</dbReference>
<sequence>MNDPIFVSERARQEEVFRFIAASASHGGAPVKRIDTHGAAVFLVGDRALKIKRAVRFPFLDYSTLARRKAACDQELEVNRRFAPQIYHRVVPITRSAEGKLEIGGAGKPLEWAVEMQRFDESRTVDHLASERPLASDLVDAIADAITASHAAAPKADTATWIASLLPIIDDNTSAFKAANFPADAVAALDGATRSAFEHARPLLEQRGAQGFVRWCHGDLHLANIVLIDDRPVLFDAIEFDPAFASVDVLYDLTFPMMDLLHHGRSEAAAELLNRYLVTGEDAHLDALGTLPLLMSLRAAVRAKVTLSRVSNDSEAARRHRCTAESYFALAGRLIAPPPARLIAVGGLSGTGKSMLARALAGRVPPLPGAVVLRSDVIRKQLFNAAETERLPVKAYAPEATAEVYRRLGERAARVLAQGHSAIVDAVFAKADERAAIAAAARVTSVDIAGLYLVADLQTRIARVATRVDDASDATPEIVRQQQAYDTGTIEWITIDASGSPEQTFNRAVSALKLRDQR</sequence>
<dbReference type="RefSeq" id="WP_119855106.1">
    <property type="nucleotide sequence ID" value="NZ_QYYD01000002.1"/>
</dbReference>
<dbReference type="InterPro" id="IPR011009">
    <property type="entry name" value="Kinase-like_dom_sf"/>
</dbReference>
<dbReference type="Pfam" id="PF01636">
    <property type="entry name" value="APH"/>
    <property type="match status" value="1"/>
</dbReference>
<evidence type="ECO:0000313" key="2">
    <source>
        <dbReference type="EMBL" id="RJF77941.1"/>
    </source>
</evidence>
<organism evidence="2 3">
    <name type="scientific">Rhodopseudomonas palustris</name>
    <dbReference type="NCBI Taxonomy" id="1076"/>
    <lineage>
        <taxon>Bacteria</taxon>
        <taxon>Pseudomonadati</taxon>
        <taxon>Pseudomonadota</taxon>
        <taxon>Alphaproteobacteria</taxon>
        <taxon>Hyphomicrobiales</taxon>
        <taxon>Nitrobacteraceae</taxon>
        <taxon>Rhodopseudomonas</taxon>
    </lineage>
</organism>
<dbReference type="EMBL" id="QYYD01000002">
    <property type="protein sequence ID" value="RJF77941.1"/>
    <property type="molecule type" value="Genomic_DNA"/>
</dbReference>
<protein>
    <submittedName>
        <fullName evidence="2">DNA-binding protein</fullName>
    </submittedName>
</protein>
<comment type="caution">
    <text evidence="2">The sequence shown here is derived from an EMBL/GenBank/DDBJ whole genome shotgun (WGS) entry which is preliminary data.</text>
</comment>
<dbReference type="Proteomes" id="UP000285523">
    <property type="component" value="Unassembled WGS sequence"/>
</dbReference>
<proteinExistence type="predicted"/>
<dbReference type="InterPro" id="IPR002575">
    <property type="entry name" value="Aminoglycoside_PTrfase"/>
</dbReference>
<evidence type="ECO:0000313" key="3">
    <source>
        <dbReference type="Proteomes" id="UP000285523"/>
    </source>
</evidence>
<dbReference type="InterPro" id="IPR027417">
    <property type="entry name" value="P-loop_NTPase"/>
</dbReference>